<evidence type="ECO:0000313" key="2">
    <source>
        <dbReference type="Proteomes" id="UP000199400"/>
    </source>
</evidence>
<dbReference type="AlphaFoldDB" id="A0A1I1T313"/>
<gene>
    <name evidence="1" type="ORF">SAMN02745121_00453</name>
</gene>
<dbReference type="EMBL" id="FOMX01000002">
    <property type="protein sequence ID" value="SFD53001.1"/>
    <property type="molecule type" value="Genomic_DNA"/>
</dbReference>
<reference evidence="2" key="1">
    <citation type="submission" date="2016-10" db="EMBL/GenBank/DDBJ databases">
        <authorList>
            <person name="Varghese N."/>
            <person name="Submissions S."/>
        </authorList>
    </citation>
    <scope>NUCLEOTIDE SEQUENCE [LARGE SCALE GENOMIC DNA]</scope>
    <source>
        <strain evidence="2">ATCC 25963</strain>
    </source>
</reference>
<evidence type="ECO:0000313" key="1">
    <source>
        <dbReference type="EMBL" id="SFD53001.1"/>
    </source>
</evidence>
<organism evidence="1 2">
    <name type="scientific">Nannocystis exedens</name>
    <dbReference type="NCBI Taxonomy" id="54"/>
    <lineage>
        <taxon>Bacteria</taxon>
        <taxon>Pseudomonadati</taxon>
        <taxon>Myxococcota</taxon>
        <taxon>Polyangia</taxon>
        <taxon>Nannocystales</taxon>
        <taxon>Nannocystaceae</taxon>
        <taxon>Nannocystis</taxon>
    </lineage>
</organism>
<sequence>MSSRTCFQHVRGRDDEHGLDYFRAAVARSLGAQPPTGHVY</sequence>
<keyword evidence="2" id="KW-1185">Reference proteome</keyword>
<dbReference type="RefSeq" id="WP_256253988.1">
    <property type="nucleotide sequence ID" value="NZ_FOMX01000002.1"/>
</dbReference>
<name>A0A1I1T313_9BACT</name>
<dbReference type="Proteomes" id="UP000199400">
    <property type="component" value="Unassembled WGS sequence"/>
</dbReference>
<protein>
    <submittedName>
        <fullName evidence="1">Uncharacterized protein</fullName>
    </submittedName>
</protein>
<proteinExistence type="predicted"/>
<accession>A0A1I1T313</accession>